<sequence length="304" mass="35536">MWNNVSSQAKNAFNNSDALALEFDLQDLELIRKIQTCLKFSNGTTIELFPNKTDVRQRIKRMARFFQMNVAKFENTYGFNNLTNLTNQNPILDEVLNSMAKAEGKPVISAETADEVCERQKFSEEIEIASISLDEKLENIVEDYQKNPYSYSQLSIKWRSKRSINDHMSPKEDEKDRLLVKTYACNILNKKNFIDREDMIQQINAQIIEIQSSRTSNLYERRIANQIVEICKAKIKLIERFVEGMLTKRNIIMSKRIDEMLRKNPKTKYFIAFGLGHFMGKDSVQDHLINYGYTIKEVPFTDHF</sequence>
<keyword evidence="12" id="KW-0325">Glycoprotein</keyword>
<proteinExistence type="inferred from homology"/>
<evidence type="ECO:0000256" key="11">
    <source>
        <dbReference type="ARBA" id="ARBA00023136"/>
    </source>
</evidence>
<dbReference type="GO" id="GO:0006508">
    <property type="term" value="P:proteolysis"/>
    <property type="evidence" value="ECO:0007669"/>
    <property type="project" value="UniProtKB-KW"/>
</dbReference>
<dbReference type="AlphaFoldDB" id="A0A914EKV4"/>
<dbReference type="GO" id="GO:0004222">
    <property type="term" value="F:metalloendopeptidase activity"/>
    <property type="evidence" value="ECO:0007669"/>
    <property type="project" value="UniProtKB-UniRule"/>
</dbReference>
<dbReference type="GO" id="GO:0030178">
    <property type="term" value="P:negative regulation of Wnt signaling pathway"/>
    <property type="evidence" value="ECO:0007669"/>
    <property type="project" value="UniProtKB-UniRule"/>
</dbReference>
<keyword evidence="4 13" id="KW-0645">Protease</keyword>
<evidence type="ECO:0000256" key="12">
    <source>
        <dbReference type="ARBA" id="ARBA00023180"/>
    </source>
</evidence>
<dbReference type="InterPro" id="IPR040230">
    <property type="entry name" value="TIKI1/2-like"/>
</dbReference>
<keyword evidence="5" id="KW-0812">Transmembrane</keyword>
<accession>A0A914EKV4</accession>
<keyword evidence="6 13" id="KW-0479">Metal-binding</keyword>
<evidence type="ECO:0000256" key="7">
    <source>
        <dbReference type="ARBA" id="ARBA00022729"/>
    </source>
</evidence>
<evidence type="ECO:0000256" key="13">
    <source>
        <dbReference type="RuleBase" id="RU369069"/>
    </source>
</evidence>
<evidence type="ECO:0000256" key="4">
    <source>
        <dbReference type="ARBA" id="ARBA00022670"/>
    </source>
</evidence>
<evidence type="ECO:0000256" key="9">
    <source>
        <dbReference type="ARBA" id="ARBA00022989"/>
    </source>
</evidence>
<dbReference type="Proteomes" id="UP000887540">
    <property type="component" value="Unplaced"/>
</dbReference>
<comment type="cofactor">
    <cofactor evidence="1">
        <name>Co(2+)</name>
        <dbReference type="ChEBI" id="CHEBI:48828"/>
    </cofactor>
</comment>
<name>A0A914EKV4_9BILA</name>
<protein>
    <recommendedName>
        <fullName evidence="13">Metalloprotease TIKI homolog</fullName>
        <ecNumber evidence="13">3.4.-.-</ecNumber>
    </recommendedName>
</protein>
<dbReference type="WBParaSite" id="ACRNAN_scaffold8654.g17863.t1">
    <property type="protein sequence ID" value="ACRNAN_scaffold8654.g17863.t1"/>
    <property type="gene ID" value="ACRNAN_scaffold8654.g17863"/>
</dbReference>
<evidence type="ECO:0000313" key="14">
    <source>
        <dbReference type="Proteomes" id="UP000887540"/>
    </source>
</evidence>
<evidence type="ECO:0000256" key="5">
    <source>
        <dbReference type="ARBA" id="ARBA00022692"/>
    </source>
</evidence>
<comment type="cofactor">
    <cofactor evidence="13">
        <name>Mn(2+)</name>
        <dbReference type="ChEBI" id="CHEBI:29035"/>
    </cofactor>
    <cofactor evidence="13">
        <name>Co(2+)</name>
        <dbReference type="ChEBI" id="CHEBI:48828"/>
    </cofactor>
    <text evidence="13">Divalent metal cations. Mn(2+) or Co(2+).</text>
</comment>
<keyword evidence="14" id="KW-1185">Reference proteome</keyword>
<dbReference type="GO" id="GO:0005886">
    <property type="term" value="C:plasma membrane"/>
    <property type="evidence" value="ECO:0007669"/>
    <property type="project" value="UniProtKB-SubCell"/>
</dbReference>
<evidence type="ECO:0000256" key="2">
    <source>
        <dbReference type="ARBA" id="ARBA00004479"/>
    </source>
</evidence>
<dbReference type="CDD" id="cd14789">
    <property type="entry name" value="Tiki"/>
    <property type="match status" value="1"/>
</dbReference>
<keyword evidence="13" id="KW-1003">Cell membrane</keyword>
<reference evidence="15" key="1">
    <citation type="submission" date="2022-11" db="UniProtKB">
        <authorList>
            <consortium name="WormBaseParasite"/>
        </authorList>
    </citation>
    <scope>IDENTIFICATION</scope>
</reference>
<evidence type="ECO:0000256" key="8">
    <source>
        <dbReference type="ARBA" id="ARBA00022801"/>
    </source>
</evidence>
<evidence type="ECO:0000313" key="15">
    <source>
        <dbReference type="WBParaSite" id="ACRNAN_scaffold8654.g17863.t1"/>
    </source>
</evidence>
<keyword evidence="9" id="KW-1133">Transmembrane helix</keyword>
<dbReference type="PANTHER" id="PTHR31120:SF6">
    <property type="entry name" value="METALLOPROTEASE TIKI HOMOLOG"/>
    <property type="match status" value="1"/>
</dbReference>
<evidence type="ECO:0000256" key="10">
    <source>
        <dbReference type="ARBA" id="ARBA00023049"/>
    </source>
</evidence>
<comment type="subcellular location">
    <subcellularLocation>
        <location evidence="13">Cell membrane</location>
        <topology evidence="13">Single-pass type I membrane protein</topology>
    </subcellularLocation>
    <subcellularLocation>
        <location evidence="2">Membrane</location>
        <topology evidence="2">Single-pass type I membrane protein</topology>
    </subcellularLocation>
</comment>
<dbReference type="GO" id="GO:0016055">
    <property type="term" value="P:Wnt signaling pathway"/>
    <property type="evidence" value="ECO:0007669"/>
    <property type="project" value="UniProtKB-KW"/>
</dbReference>
<dbReference type="Pfam" id="PF01963">
    <property type="entry name" value="TraB_PrgY_gumN"/>
    <property type="match status" value="2"/>
</dbReference>
<evidence type="ECO:0000256" key="1">
    <source>
        <dbReference type="ARBA" id="ARBA00001941"/>
    </source>
</evidence>
<keyword evidence="11" id="KW-0472">Membrane</keyword>
<dbReference type="InterPro" id="IPR002816">
    <property type="entry name" value="TraB/PrgY/GumN_fam"/>
</dbReference>
<organism evidence="14 15">
    <name type="scientific">Acrobeloides nanus</name>
    <dbReference type="NCBI Taxonomy" id="290746"/>
    <lineage>
        <taxon>Eukaryota</taxon>
        <taxon>Metazoa</taxon>
        <taxon>Ecdysozoa</taxon>
        <taxon>Nematoda</taxon>
        <taxon>Chromadorea</taxon>
        <taxon>Rhabditida</taxon>
        <taxon>Tylenchina</taxon>
        <taxon>Cephalobomorpha</taxon>
        <taxon>Cephaloboidea</taxon>
        <taxon>Cephalobidae</taxon>
        <taxon>Acrobeloides</taxon>
    </lineage>
</organism>
<dbReference type="PANTHER" id="PTHR31120">
    <property type="entry name" value="METALLOPROTEASE TIKI"/>
    <property type="match status" value="1"/>
</dbReference>
<comment type="function">
    <text evidence="13">Metalloprotease that acts as a negative regulator of the Wnt signaling pathway.</text>
</comment>
<keyword evidence="10 13" id="KW-0482">Metalloprotease</keyword>
<comment type="similarity">
    <text evidence="3 13">Belongs to the TIKI family.</text>
</comment>
<dbReference type="GO" id="GO:0046872">
    <property type="term" value="F:metal ion binding"/>
    <property type="evidence" value="ECO:0007669"/>
    <property type="project" value="UniProtKB-UniRule"/>
</dbReference>
<evidence type="ECO:0000256" key="6">
    <source>
        <dbReference type="ARBA" id="ARBA00022723"/>
    </source>
</evidence>
<evidence type="ECO:0000256" key="3">
    <source>
        <dbReference type="ARBA" id="ARBA00008261"/>
    </source>
</evidence>
<keyword evidence="7 13" id="KW-0732">Signal</keyword>
<dbReference type="EC" id="3.4.-.-" evidence="13"/>
<keyword evidence="13" id="KW-0879">Wnt signaling pathway</keyword>
<keyword evidence="8 13" id="KW-0378">Hydrolase</keyword>